<dbReference type="Proteomes" id="UP001501803">
    <property type="component" value="Unassembled WGS sequence"/>
</dbReference>
<feature type="transmembrane region" description="Helical" evidence="7">
    <location>
        <begin position="129"/>
        <end position="150"/>
    </location>
</feature>
<gene>
    <name evidence="8" type="ORF">GCM10022381_02200</name>
</gene>
<keyword evidence="4 7" id="KW-1133">Transmembrane helix</keyword>
<feature type="compositionally biased region" description="Basic and acidic residues" evidence="6">
    <location>
        <begin position="331"/>
        <end position="357"/>
    </location>
</feature>
<evidence type="ECO:0000256" key="2">
    <source>
        <dbReference type="ARBA" id="ARBA00022475"/>
    </source>
</evidence>
<name>A0ABP7K089_9MICO</name>
<accession>A0ABP7K089</accession>
<feature type="transmembrane region" description="Helical" evidence="7">
    <location>
        <begin position="282"/>
        <end position="304"/>
    </location>
</feature>
<feature type="transmembrane region" description="Helical" evidence="7">
    <location>
        <begin position="212"/>
        <end position="235"/>
    </location>
</feature>
<comment type="caution">
    <text evidence="8">The sequence shown here is derived from an EMBL/GenBank/DDBJ whole genome shotgun (WGS) entry which is preliminary data.</text>
</comment>
<evidence type="ECO:0000256" key="3">
    <source>
        <dbReference type="ARBA" id="ARBA00022692"/>
    </source>
</evidence>
<dbReference type="PANTHER" id="PTHR30213">
    <property type="entry name" value="INNER MEMBRANE PROTEIN YHJD"/>
    <property type="match status" value="1"/>
</dbReference>
<organism evidence="8 9">
    <name type="scientific">Leifsonia kafniensis</name>
    <dbReference type="NCBI Taxonomy" id="475957"/>
    <lineage>
        <taxon>Bacteria</taxon>
        <taxon>Bacillati</taxon>
        <taxon>Actinomycetota</taxon>
        <taxon>Actinomycetes</taxon>
        <taxon>Micrococcales</taxon>
        <taxon>Microbacteriaceae</taxon>
        <taxon>Leifsonia</taxon>
    </lineage>
</organism>
<dbReference type="PANTHER" id="PTHR30213:SF0">
    <property type="entry name" value="UPF0761 MEMBRANE PROTEIN YIHY"/>
    <property type="match status" value="1"/>
</dbReference>
<dbReference type="Pfam" id="PF03631">
    <property type="entry name" value="Virul_fac_BrkB"/>
    <property type="match status" value="1"/>
</dbReference>
<feature type="region of interest" description="Disordered" evidence="6">
    <location>
        <begin position="326"/>
        <end position="369"/>
    </location>
</feature>
<evidence type="ECO:0000256" key="6">
    <source>
        <dbReference type="SAM" id="MobiDB-lite"/>
    </source>
</evidence>
<proteinExistence type="predicted"/>
<keyword evidence="2" id="KW-1003">Cell membrane</keyword>
<keyword evidence="5 7" id="KW-0472">Membrane</keyword>
<dbReference type="EMBL" id="BAABCN010000002">
    <property type="protein sequence ID" value="GAA3861417.1"/>
    <property type="molecule type" value="Genomic_DNA"/>
</dbReference>
<protein>
    <submittedName>
        <fullName evidence="8">YihY/virulence factor BrkB family protein</fullName>
    </submittedName>
</protein>
<comment type="subcellular location">
    <subcellularLocation>
        <location evidence="1">Cell membrane</location>
        <topology evidence="1">Multi-pass membrane protein</topology>
    </subcellularLocation>
</comment>
<evidence type="ECO:0000313" key="8">
    <source>
        <dbReference type="EMBL" id="GAA3861417.1"/>
    </source>
</evidence>
<feature type="region of interest" description="Disordered" evidence="6">
    <location>
        <begin position="1"/>
        <end position="34"/>
    </location>
</feature>
<evidence type="ECO:0000256" key="4">
    <source>
        <dbReference type="ARBA" id="ARBA00022989"/>
    </source>
</evidence>
<evidence type="ECO:0000256" key="1">
    <source>
        <dbReference type="ARBA" id="ARBA00004651"/>
    </source>
</evidence>
<dbReference type="InterPro" id="IPR017039">
    <property type="entry name" value="Virul_fac_BrkB"/>
</dbReference>
<feature type="transmembrane region" description="Helical" evidence="7">
    <location>
        <begin position="66"/>
        <end position="88"/>
    </location>
</feature>
<evidence type="ECO:0000256" key="7">
    <source>
        <dbReference type="SAM" id="Phobius"/>
    </source>
</evidence>
<keyword evidence="9" id="KW-1185">Reference proteome</keyword>
<sequence>MSDIDQKGQGKSRLDSVAKEQHAPDAEDNRKPDAISEVTKPAWRYIFKRTLHEFSRDGCTTLAAALTYYGVLALFPALLALVSLLGIFGQAKQATDAVLKIAASVADDSTVKIIQQPIEQLASAPGAGFAFAVGLIGAIWSTSGYVSAFAQSMNRIYEVDEGRPLWKLRPVMFLITVVMLVLAVVVALLLVISGPVTQAIGDAFGLGDAAVLVWNIAKWPILILFAIVMIAVLYYGTPNVKQPKFRWISVGSVIALVVLAVTSLAFFFYVSNFGHYNNTYGSIGGAIVLLLWLWLANLSLLFGAEFNAEMERGRQLQGGIEAEQTIQLPPRDTKRSEKALETEKRDVESGRAIREEQAAPPSNAGSEPR</sequence>
<feature type="transmembrane region" description="Helical" evidence="7">
    <location>
        <begin position="247"/>
        <end position="270"/>
    </location>
</feature>
<keyword evidence="3 7" id="KW-0812">Transmembrane</keyword>
<dbReference type="NCBIfam" id="TIGR00765">
    <property type="entry name" value="yihY_not_rbn"/>
    <property type="match status" value="1"/>
</dbReference>
<evidence type="ECO:0000256" key="5">
    <source>
        <dbReference type="ARBA" id="ARBA00023136"/>
    </source>
</evidence>
<feature type="transmembrane region" description="Helical" evidence="7">
    <location>
        <begin position="171"/>
        <end position="192"/>
    </location>
</feature>
<evidence type="ECO:0000313" key="9">
    <source>
        <dbReference type="Proteomes" id="UP001501803"/>
    </source>
</evidence>
<reference evidence="9" key="1">
    <citation type="journal article" date="2019" name="Int. J. Syst. Evol. Microbiol.">
        <title>The Global Catalogue of Microorganisms (GCM) 10K type strain sequencing project: providing services to taxonomists for standard genome sequencing and annotation.</title>
        <authorList>
            <consortium name="The Broad Institute Genomics Platform"/>
            <consortium name="The Broad Institute Genome Sequencing Center for Infectious Disease"/>
            <person name="Wu L."/>
            <person name="Ma J."/>
        </authorList>
    </citation>
    <scope>NUCLEOTIDE SEQUENCE [LARGE SCALE GENOMIC DNA]</scope>
    <source>
        <strain evidence="9">JCM 17021</strain>
    </source>
</reference>